<keyword evidence="1" id="KW-0813">Transport</keyword>
<dbReference type="KEGG" id="acht:bsdcttw_36020"/>
<dbReference type="CDD" id="cd03257">
    <property type="entry name" value="ABC_NikE_OppD_transporters"/>
    <property type="match status" value="1"/>
</dbReference>
<dbReference type="InterPro" id="IPR003439">
    <property type="entry name" value="ABC_transporter-like_ATP-bd"/>
</dbReference>
<dbReference type="SUPFAM" id="SSF52540">
    <property type="entry name" value="P-loop containing nucleoside triphosphate hydrolases"/>
    <property type="match status" value="2"/>
</dbReference>
<sequence>MENKDKKVLIRVQNLKQYFPIKKGFIQKEKLYVRANDDVTLDIYEGETLGLVGESGCGKSTLGRTLLQLYAQTDGRTMYYGRDVDEIAPDYVLDILKSLVDRKKEYFNLKEKEVNVRKQYDALPDGDEKYSMRTHLLEAEKHARDSFLDIVQLIGGFFVAEDLAPISDILVKEYKAGVEYRKLKEKLNDARVAYEGARSFQKEKGKTKEQIDAATSNALSQIEKQEEIIKIKEKELEEIRMEIYKLMKKYESNPDFAKYEVYRDKGINLARLTEEESRKLRKDLQLIFQDPYSSLNPRMTVGQIISEGLLAHKYFDKNDEKMQNYVMEVMEKCGLAPYFIHRYPHQFSGGQRQRIGIARSLALKPKFVVCDEAVSALDVSIQSQIINLLLDLKEQENLTYLFISHDLSVIKYISDRVGVMYLGNIVELATTEELFAHPTHPYTEALLSAIPTTDVDNKKEAIILEGDIPSPIKPPTGCKFHTRCRYATDICKKVTPDFEEVRPGHFVACHHKINL</sequence>
<dbReference type="InterPro" id="IPR027417">
    <property type="entry name" value="P-loop_NTPase"/>
</dbReference>
<dbReference type="GO" id="GO:0005524">
    <property type="term" value="F:ATP binding"/>
    <property type="evidence" value="ECO:0007669"/>
    <property type="project" value="UniProtKB-KW"/>
</dbReference>
<reference evidence="6 7" key="2">
    <citation type="submission" date="2020-08" db="EMBL/GenBank/DDBJ databases">
        <authorList>
            <person name="Ueki A."/>
            <person name="Tonouchi A."/>
        </authorList>
    </citation>
    <scope>NUCLEOTIDE SEQUENCE [LARGE SCALE GENOMIC DNA]</scope>
    <source>
        <strain evidence="6 7">CTTW</strain>
    </source>
</reference>
<dbReference type="InterPro" id="IPR013563">
    <property type="entry name" value="Oligopep_ABC_C"/>
</dbReference>
<dbReference type="Gene3D" id="3.40.50.300">
    <property type="entry name" value="P-loop containing nucleotide triphosphate hydrolases"/>
    <property type="match status" value="2"/>
</dbReference>
<keyword evidence="7" id="KW-1185">Reference proteome</keyword>
<proteinExistence type="predicted"/>
<evidence type="ECO:0000256" key="2">
    <source>
        <dbReference type="ARBA" id="ARBA00022741"/>
    </source>
</evidence>
<evidence type="ECO:0000256" key="3">
    <source>
        <dbReference type="ARBA" id="ARBA00022840"/>
    </source>
</evidence>
<evidence type="ECO:0000313" key="6">
    <source>
        <dbReference type="EMBL" id="BCK00562.1"/>
    </source>
</evidence>
<dbReference type="PANTHER" id="PTHR43776">
    <property type="entry name" value="TRANSPORT ATP-BINDING PROTEIN"/>
    <property type="match status" value="1"/>
</dbReference>
<dbReference type="GO" id="GO:0016887">
    <property type="term" value="F:ATP hydrolysis activity"/>
    <property type="evidence" value="ECO:0007669"/>
    <property type="project" value="InterPro"/>
</dbReference>
<keyword evidence="4" id="KW-0175">Coiled coil</keyword>
<dbReference type="PROSITE" id="PS50893">
    <property type="entry name" value="ABC_TRANSPORTER_2"/>
    <property type="match status" value="1"/>
</dbReference>
<dbReference type="InterPro" id="IPR050319">
    <property type="entry name" value="ABC_transp_ATP-bind"/>
</dbReference>
<reference evidence="6 7" key="1">
    <citation type="submission" date="2020-08" db="EMBL/GenBank/DDBJ databases">
        <title>Draft genome sequencing of an Anaerocolumna strain isolated from anoxic soil subjected to BSD treatment.</title>
        <authorList>
            <person name="Uek A."/>
            <person name="Tonouchi A."/>
        </authorList>
    </citation>
    <scope>NUCLEOTIDE SEQUENCE [LARGE SCALE GENOMIC DNA]</scope>
    <source>
        <strain evidence="6 7">CTTW</strain>
    </source>
</reference>
<dbReference type="GO" id="GO:0015833">
    <property type="term" value="P:peptide transport"/>
    <property type="evidence" value="ECO:0007669"/>
    <property type="project" value="InterPro"/>
</dbReference>
<keyword evidence="2" id="KW-0547">Nucleotide-binding</keyword>
<dbReference type="Pfam" id="PF08352">
    <property type="entry name" value="oligo_HPY"/>
    <property type="match status" value="1"/>
</dbReference>
<dbReference type="PROSITE" id="PS00211">
    <property type="entry name" value="ABC_TRANSPORTER_1"/>
    <property type="match status" value="1"/>
</dbReference>
<name>A0A7I8DTI7_9FIRM</name>
<organism evidence="6 7">
    <name type="scientific">Anaerocolumna chitinilytica</name>
    <dbReference type="NCBI Taxonomy" id="1727145"/>
    <lineage>
        <taxon>Bacteria</taxon>
        <taxon>Bacillati</taxon>
        <taxon>Bacillota</taxon>
        <taxon>Clostridia</taxon>
        <taxon>Lachnospirales</taxon>
        <taxon>Lachnospiraceae</taxon>
        <taxon>Anaerocolumna</taxon>
    </lineage>
</organism>
<dbReference type="NCBIfam" id="TIGR01727">
    <property type="entry name" value="oligo_HPY"/>
    <property type="match status" value="1"/>
</dbReference>
<dbReference type="RefSeq" id="WP_185256220.1">
    <property type="nucleotide sequence ID" value="NZ_AP023368.1"/>
</dbReference>
<dbReference type="Pfam" id="PF00005">
    <property type="entry name" value="ABC_tran"/>
    <property type="match status" value="2"/>
</dbReference>
<keyword evidence="3" id="KW-0067">ATP-binding</keyword>
<dbReference type="EMBL" id="AP023368">
    <property type="protein sequence ID" value="BCK00562.1"/>
    <property type="molecule type" value="Genomic_DNA"/>
</dbReference>
<evidence type="ECO:0000256" key="1">
    <source>
        <dbReference type="ARBA" id="ARBA00022448"/>
    </source>
</evidence>
<evidence type="ECO:0000313" key="7">
    <source>
        <dbReference type="Proteomes" id="UP000515703"/>
    </source>
</evidence>
<dbReference type="AlphaFoldDB" id="A0A7I8DTI7"/>
<feature type="coiled-coil region" evidence="4">
    <location>
        <begin position="222"/>
        <end position="249"/>
    </location>
</feature>
<feature type="domain" description="ABC transporter" evidence="5">
    <location>
        <begin position="10"/>
        <end position="447"/>
    </location>
</feature>
<dbReference type="InterPro" id="IPR017871">
    <property type="entry name" value="ABC_transporter-like_CS"/>
</dbReference>
<protein>
    <recommendedName>
        <fullName evidence="5">ABC transporter domain-containing protein</fullName>
    </recommendedName>
</protein>
<gene>
    <name evidence="6" type="ORF">bsdcttw_36020</name>
</gene>
<dbReference type="Proteomes" id="UP000515703">
    <property type="component" value="Chromosome"/>
</dbReference>
<dbReference type="InterPro" id="IPR003593">
    <property type="entry name" value="AAA+_ATPase"/>
</dbReference>
<evidence type="ECO:0000259" key="5">
    <source>
        <dbReference type="PROSITE" id="PS50893"/>
    </source>
</evidence>
<dbReference type="SMART" id="SM00382">
    <property type="entry name" value="AAA"/>
    <property type="match status" value="1"/>
</dbReference>
<dbReference type="PANTHER" id="PTHR43776:SF8">
    <property type="entry name" value="ABC TRANSPORTER, ATP-BINDING PROTEIN"/>
    <property type="match status" value="1"/>
</dbReference>
<accession>A0A7I8DTI7</accession>
<evidence type="ECO:0000256" key="4">
    <source>
        <dbReference type="SAM" id="Coils"/>
    </source>
</evidence>
<dbReference type="GO" id="GO:0055085">
    <property type="term" value="P:transmembrane transport"/>
    <property type="evidence" value="ECO:0007669"/>
    <property type="project" value="UniProtKB-ARBA"/>
</dbReference>